<organism evidence="1 2">
    <name type="scientific">Sedimentitalea nanhaiensis</name>
    <dbReference type="NCBI Taxonomy" id="999627"/>
    <lineage>
        <taxon>Bacteria</taxon>
        <taxon>Pseudomonadati</taxon>
        <taxon>Pseudomonadota</taxon>
        <taxon>Alphaproteobacteria</taxon>
        <taxon>Rhodobacterales</taxon>
        <taxon>Paracoccaceae</taxon>
        <taxon>Sedimentitalea</taxon>
    </lineage>
</organism>
<dbReference type="STRING" id="999627.SAMN05216236_1721"/>
<name>A0A1I7ED35_9RHOB</name>
<sequence>MGQFSMTISAVAGSVLSDNQHGYEPERDYRYVEINRALRQAHPGIVARILDGVAERGGQAAQDPDTDLIRINDEFTASVVLARCFETQGGSLRWRIRLDTGLVPDITIAVRMDELNEVPRDYYLLPSIDMTMAKLRLAEQNGLSLDAYRFDTLDYFYALAGRARITEAA</sequence>
<reference evidence="1 2" key="1">
    <citation type="submission" date="2016-10" db="EMBL/GenBank/DDBJ databases">
        <authorList>
            <person name="de Groot N.N."/>
        </authorList>
    </citation>
    <scope>NUCLEOTIDE SEQUENCE [LARGE SCALE GENOMIC DNA]</scope>
    <source>
        <strain evidence="1 2">CGMCC 1.10959</strain>
    </source>
</reference>
<dbReference type="Proteomes" id="UP000182466">
    <property type="component" value="Unassembled WGS sequence"/>
</dbReference>
<dbReference type="EMBL" id="FPAW01000072">
    <property type="protein sequence ID" value="SFU21844.1"/>
    <property type="molecule type" value="Genomic_DNA"/>
</dbReference>
<evidence type="ECO:0000313" key="1">
    <source>
        <dbReference type="EMBL" id="SFU21844.1"/>
    </source>
</evidence>
<keyword evidence="2" id="KW-1185">Reference proteome</keyword>
<protein>
    <recommendedName>
        <fullName evidence="3">Recombinase</fullName>
    </recommendedName>
</protein>
<dbReference type="eggNOG" id="COG1961">
    <property type="taxonomic scope" value="Bacteria"/>
</dbReference>
<proteinExistence type="predicted"/>
<gene>
    <name evidence="1" type="ORF">SAMN05216236_1721</name>
</gene>
<evidence type="ECO:0000313" key="2">
    <source>
        <dbReference type="Proteomes" id="UP000182466"/>
    </source>
</evidence>
<accession>A0A1I7ED35</accession>
<dbReference type="AlphaFoldDB" id="A0A1I7ED35"/>
<evidence type="ECO:0008006" key="3">
    <source>
        <dbReference type="Google" id="ProtNLM"/>
    </source>
</evidence>